<dbReference type="InterPro" id="IPR036397">
    <property type="entry name" value="RNaseH_sf"/>
</dbReference>
<dbReference type="GO" id="GO:0004527">
    <property type="term" value="F:exonuclease activity"/>
    <property type="evidence" value="ECO:0007669"/>
    <property type="project" value="UniProtKB-KW"/>
</dbReference>
<gene>
    <name evidence="1" type="ORF">HK439_09665</name>
</gene>
<keyword evidence="1" id="KW-0378">Hydrolase</keyword>
<keyword evidence="1" id="KW-0269">Exonuclease</keyword>
<proteinExistence type="predicted"/>
<evidence type="ECO:0000313" key="2">
    <source>
        <dbReference type="Proteomes" id="UP000598467"/>
    </source>
</evidence>
<dbReference type="Gene3D" id="3.30.420.10">
    <property type="entry name" value="Ribonuclease H-like superfamily/Ribonuclease H"/>
    <property type="match status" value="1"/>
</dbReference>
<evidence type="ECO:0000313" key="1">
    <source>
        <dbReference type="EMBL" id="MBD1546530.1"/>
    </source>
</evidence>
<name>A0A926NZK0_9HYPH</name>
<comment type="caution">
    <text evidence="1">The sequence shown here is derived from an EMBL/GenBank/DDBJ whole genome shotgun (WGS) entry which is preliminary data.</text>
</comment>
<sequence>MRSAVFYDCEYLTMEGAMKRHWAGPMDPDPIAVQIGAVKLGLEGDFPVLETERIYVTPVDRFGRECALDPYFIDLTGISQETVTSEGISLKSAIDRLAGFSDGACLWSWGKDELYLLGISCYVAGIDPVLPAHRCGNASRLLLNAGMPYEDIQKTNSGRLADYFGIDHPPLNGHDALDDAMSIALTLQHLLRNGRLSPGDFDLSRAD</sequence>
<dbReference type="Proteomes" id="UP000598467">
    <property type="component" value="Unassembled WGS sequence"/>
</dbReference>
<dbReference type="GO" id="GO:0003676">
    <property type="term" value="F:nucleic acid binding"/>
    <property type="evidence" value="ECO:0007669"/>
    <property type="project" value="InterPro"/>
</dbReference>
<dbReference type="AlphaFoldDB" id="A0A926NZK0"/>
<keyword evidence="1" id="KW-0540">Nuclease</keyword>
<dbReference type="SUPFAM" id="SSF53098">
    <property type="entry name" value="Ribonuclease H-like"/>
    <property type="match status" value="1"/>
</dbReference>
<organism evidence="1 2">
    <name type="scientific">Roseibium aggregatum</name>
    <dbReference type="NCBI Taxonomy" id="187304"/>
    <lineage>
        <taxon>Bacteria</taxon>
        <taxon>Pseudomonadati</taxon>
        <taxon>Pseudomonadota</taxon>
        <taxon>Alphaproteobacteria</taxon>
        <taxon>Hyphomicrobiales</taxon>
        <taxon>Stappiaceae</taxon>
        <taxon>Roseibium</taxon>
    </lineage>
</organism>
<reference evidence="1" key="1">
    <citation type="submission" date="2020-05" db="EMBL/GenBank/DDBJ databases">
        <title>Identification of trans-AT polyketide cluster in two marine bacteria, producers of a novel glutaramide-containing polyketide sesbanimide D and analogs.</title>
        <authorList>
            <person name="Kacar D."/>
            <person name="Rodriguez P."/>
            <person name="Canedo L."/>
            <person name="Gonzalez E."/>
            <person name="Galan B."/>
            <person name="De La Calle F."/>
            <person name="Garcia J.L."/>
        </authorList>
    </citation>
    <scope>NUCLEOTIDE SEQUENCE</scope>
    <source>
        <strain evidence="1">PHM038</strain>
    </source>
</reference>
<protein>
    <submittedName>
        <fullName evidence="1">Exonuclease</fullName>
    </submittedName>
</protein>
<accession>A0A926NZK0</accession>
<dbReference type="InterPro" id="IPR012337">
    <property type="entry name" value="RNaseH-like_sf"/>
</dbReference>
<dbReference type="EMBL" id="JABFCZ010000009">
    <property type="protein sequence ID" value="MBD1546530.1"/>
    <property type="molecule type" value="Genomic_DNA"/>
</dbReference>